<protein>
    <submittedName>
        <fullName evidence="3">Enoyl-CoA hydratase/carnithine racemase</fullName>
    </submittedName>
</protein>
<evidence type="ECO:0000256" key="1">
    <source>
        <dbReference type="ARBA" id="ARBA00005254"/>
    </source>
</evidence>
<dbReference type="Gene3D" id="3.90.226.10">
    <property type="entry name" value="2-enoyl-CoA Hydratase, Chain A, domain 1"/>
    <property type="match status" value="1"/>
</dbReference>
<keyword evidence="4" id="KW-1185">Reference proteome</keyword>
<organism evidence="3 4">
    <name type="scientific">Sinosporangium album</name>
    <dbReference type="NCBI Taxonomy" id="504805"/>
    <lineage>
        <taxon>Bacteria</taxon>
        <taxon>Bacillati</taxon>
        <taxon>Actinomycetota</taxon>
        <taxon>Actinomycetes</taxon>
        <taxon>Streptosporangiales</taxon>
        <taxon>Streptosporangiaceae</taxon>
        <taxon>Sinosporangium</taxon>
    </lineage>
</organism>
<name>A0A1G8FPB9_9ACTN</name>
<dbReference type="STRING" id="504805.SAMN05421505_12427"/>
<dbReference type="GO" id="GO:0003824">
    <property type="term" value="F:catalytic activity"/>
    <property type="evidence" value="ECO:0007669"/>
    <property type="project" value="UniProtKB-ARBA"/>
</dbReference>
<evidence type="ECO:0000313" key="4">
    <source>
        <dbReference type="Proteomes" id="UP000198923"/>
    </source>
</evidence>
<proteinExistence type="inferred from homology"/>
<feature type="region of interest" description="Disordered" evidence="2">
    <location>
        <begin position="248"/>
        <end position="268"/>
    </location>
</feature>
<dbReference type="AlphaFoldDB" id="A0A1G8FPB9"/>
<dbReference type="Proteomes" id="UP000198923">
    <property type="component" value="Unassembled WGS sequence"/>
</dbReference>
<gene>
    <name evidence="3" type="ORF">SAMN05421505_12427</name>
</gene>
<dbReference type="EMBL" id="FNCN01000024">
    <property type="protein sequence ID" value="SDH83944.1"/>
    <property type="molecule type" value="Genomic_DNA"/>
</dbReference>
<comment type="similarity">
    <text evidence="1">Belongs to the enoyl-CoA hydratase/isomerase family.</text>
</comment>
<dbReference type="CDD" id="cd06558">
    <property type="entry name" value="crotonase-like"/>
    <property type="match status" value="1"/>
</dbReference>
<dbReference type="PANTHER" id="PTHR43802:SF1">
    <property type="entry name" value="IP11341P-RELATED"/>
    <property type="match status" value="1"/>
</dbReference>
<sequence length="268" mass="29755">MRFDEYHDRFQTMKMTRENGVLDVTLHTEGDSLIWSRIGNIEFPQAFRAIAGDPDNRVVIIRGTGELFSGPAPSDEGFYRRSAEEWSFRMRNGLALVEALLSIDTLVIACINGPVYHHPEIPLLADIVLSSPEGLFRDFHFPDSNMVPGDAVSIVFPLLMGLNRARHFLLTGEVLSAQQALDLGLVNELMPREDLLPRAQELAASFREKNPLVLRYTRHLFTRPLKKAVQDALDIGLALEGLAVLHESSREPSDTSGAGAADPGDRVL</sequence>
<evidence type="ECO:0000313" key="3">
    <source>
        <dbReference type="EMBL" id="SDH83944.1"/>
    </source>
</evidence>
<dbReference type="PANTHER" id="PTHR43802">
    <property type="entry name" value="ENOYL-COA HYDRATASE"/>
    <property type="match status" value="1"/>
</dbReference>
<accession>A0A1G8FPB9</accession>
<reference evidence="3 4" key="1">
    <citation type="submission" date="2016-10" db="EMBL/GenBank/DDBJ databases">
        <authorList>
            <person name="de Groot N.N."/>
        </authorList>
    </citation>
    <scope>NUCLEOTIDE SEQUENCE [LARGE SCALE GENOMIC DNA]</scope>
    <source>
        <strain evidence="3 4">CPCC 201354</strain>
    </source>
</reference>
<dbReference type="InterPro" id="IPR001753">
    <property type="entry name" value="Enoyl-CoA_hydra/iso"/>
</dbReference>
<dbReference type="RefSeq" id="WP_093172923.1">
    <property type="nucleotide sequence ID" value="NZ_FNCN01000024.1"/>
</dbReference>
<dbReference type="OrthoDB" id="9807606at2"/>
<dbReference type="Pfam" id="PF00378">
    <property type="entry name" value="ECH_1"/>
    <property type="match status" value="1"/>
</dbReference>
<dbReference type="SUPFAM" id="SSF52096">
    <property type="entry name" value="ClpP/crotonase"/>
    <property type="match status" value="1"/>
</dbReference>
<evidence type="ECO:0000256" key="2">
    <source>
        <dbReference type="SAM" id="MobiDB-lite"/>
    </source>
</evidence>
<dbReference type="InterPro" id="IPR029045">
    <property type="entry name" value="ClpP/crotonase-like_dom_sf"/>
</dbReference>